<protein>
    <submittedName>
        <fullName evidence="1">Uncharacterized protein</fullName>
    </submittedName>
</protein>
<comment type="caution">
    <text evidence="1">The sequence shown here is derived from an EMBL/GenBank/DDBJ whole genome shotgun (WGS) entry which is preliminary data.</text>
</comment>
<evidence type="ECO:0000313" key="1">
    <source>
        <dbReference type="EMBL" id="KAA1095461.1"/>
    </source>
</evidence>
<accession>A0A5B0P241</accession>
<reference evidence="3 4" key="1">
    <citation type="submission" date="2019-05" db="EMBL/GenBank/DDBJ databases">
        <title>Emergence of the Ug99 lineage of the wheat stem rust pathogen through somatic hybridization.</title>
        <authorList>
            <person name="Li F."/>
            <person name="Upadhyaya N.M."/>
            <person name="Sperschneider J."/>
            <person name="Matny O."/>
            <person name="Nguyen-Phuc H."/>
            <person name="Mago R."/>
            <person name="Raley C."/>
            <person name="Miller M.E."/>
            <person name="Silverstein K.A.T."/>
            <person name="Henningsen E."/>
            <person name="Hirsch C.D."/>
            <person name="Visser B."/>
            <person name="Pretorius Z.A."/>
            <person name="Steffenson B.J."/>
            <person name="Schwessinger B."/>
            <person name="Dodds P.N."/>
            <person name="Figueroa M."/>
        </authorList>
    </citation>
    <scope>NUCLEOTIDE SEQUENCE [LARGE SCALE GENOMIC DNA]</scope>
    <source>
        <strain evidence="2">21-0</strain>
        <strain evidence="1 4">Ug99</strain>
    </source>
</reference>
<dbReference type="Proteomes" id="UP000325313">
    <property type="component" value="Unassembled WGS sequence"/>
</dbReference>
<dbReference type="EMBL" id="VDEP01000372">
    <property type="protein sequence ID" value="KAA1095461.1"/>
    <property type="molecule type" value="Genomic_DNA"/>
</dbReference>
<dbReference type="Proteomes" id="UP000324748">
    <property type="component" value="Unassembled WGS sequence"/>
</dbReference>
<organism evidence="1 4">
    <name type="scientific">Puccinia graminis f. sp. tritici</name>
    <dbReference type="NCBI Taxonomy" id="56615"/>
    <lineage>
        <taxon>Eukaryota</taxon>
        <taxon>Fungi</taxon>
        <taxon>Dikarya</taxon>
        <taxon>Basidiomycota</taxon>
        <taxon>Pucciniomycotina</taxon>
        <taxon>Pucciniomycetes</taxon>
        <taxon>Pucciniales</taxon>
        <taxon>Pucciniaceae</taxon>
        <taxon>Puccinia</taxon>
    </lineage>
</organism>
<dbReference type="EMBL" id="VSWC01000054">
    <property type="protein sequence ID" value="KAA1099796.1"/>
    <property type="molecule type" value="Genomic_DNA"/>
</dbReference>
<dbReference type="AlphaFoldDB" id="A0A5B0P241"/>
<name>A0A5B0P241_PUCGR</name>
<sequence length="133" mass="14306">MQLALQDTNQTASDSWISGFLDWRWRGSPPIESGSIWQRIISILILVVTATFTTIHEMLGGGGWVTVSEPVQSWVQNWIRKWGSFDPPPGGARYICINLIIGPLGSSPLLSNRNRSAGLGDAAASIGSLAASV</sequence>
<evidence type="ECO:0000313" key="3">
    <source>
        <dbReference type="Proteomes" id="UP000324748"/>
    </source>
</evidence>
<proteinExistence type="predicted"/>
<gene>
    <name evidence="2" type="ORF">PGT21_020737</name>
    <name evidence="1" type="ORF">PGTUg99_032223</name>
</gene>
<evidence type="ECO:0000313" key="4">
    <source>
        <dbReference type="Proteomes" id="UP000325313"/>
    </source>
</evidence>
<keyword evidence="3" id="KW-1185">Reference proteome</keyword>
<evidence type="ECO:0000313" key="2">
    <source>
        <dbReference type="EMBL" id="KAA1099796.1"/>
    </source>
</evidence>